<reference evidence="1 2" key="1">
    <citation type="submission" date="2024-06" db="EMBL/GenBank/DDBJ databases">
        <title>Genomic Encyclopedia of Type Strains, Phase IV (KMG-IV): sequencing the most valuable type-strain genomes for metagenomic binning, comparative biology and taxonomic classification.</title>
        <authorList>
            <person name="Goeker M."/>
        </authorList>
    </citation>
    <scope>NUCLEOTIDE SEQUENCE [LARGE SCALE GENOMIC DNA]</scope>
    <source>
        <strain evidence="1 2">DSM 100124</strain>
    </source>
</reference>
<accession>A0ABV2LEB3</accession>
<protein>
    <submittedName>
        <fullName evidence="1">Uncharacterized protein</fullName>
    </submittedName>
</protein>
<gene>
    <name evidence="1" type="ORF">ABID52_000507</name>
</gene>
<dbReference type="Proteomes" id="UP001549097">
    <property type="component" value="Unassembled WGS sequence"/>
</dbReference>
<evidence type="ECO:0000313" key="2">
    <source>
        <dbReference type="Proteomes" id="UP001549097"/>
    </source>
</evidence>
<organism evidence="1 2">
    <name type="scientific">Fictibacillus halophilus</name>
    <dbReference type="NCBI Taxonomy" id="1610490"/>
    <lineage>
        <taxon>Bacteria</taxon>
        <taxon>Bacillati</taxon>
        <taxon>Bacillota</taxon>
        <taxon>Bacilli</taxon>
        <taxon>Bacillales</taxon>
        <taxon>Fictibacillaceae</taxon>
        <taxon>Fictibacillus</taxon>
    </lineage>
</organism>
<sequence>MFGVFTGDESAFSGDEVLVSGGHEGFTGGKTYFTGGHTPITGERVINIKTRTVKRRKTFTLVSSVGINHL</sequence>
<keyword evidence="2" id="KW-1185">Reference proteome</keyword>
<name>A0ABV2LEB3_9BACL</name>
<proteinExistence type="predicted"/>
<dbReference type="EMBL" id="JBEPMP010000001">
    <property type="protein sequence ID" value="MET3726926.1"/>
    <property type="molecule type" value="Genomic_DNA"/>
</dbReference>
<comment type="caution">
    <text evidence="1">The sequence shown here is derived from an EMBL/GenBank/DDBJ whole genome shotgun (WGS) entry which is preliminary data.</text>
</comment>
<dbReference type="RefSeq" id="WP_198768470.1">
    <property type="nucleotide sequence ID" value="NZ_JAEACF010000001.1"/>
</dbReference>
<evidence type="ECO:0000313" key="1">
    <source>
        <dbReference type="EMBL" id="MET3726926.1"/>
    </source>
</evidence>